<dbReference type="AlphaFoldDB" id="A0A2G8JJ88"/>
<evidence type="ECO:0000256" key="1">
    <source>
        <dbReference type="SAM" id="MobiDB-lite"/>
    </source>
</evidence>
<feature type="region of interest" description="Disordered" evidence="1">
    <location>
        <begin position="1"/>
        <end position="138"/>
    </location>
</feature>
<comment type="caution">
    <text evidence="2">The sequence shown here is derived from an EMBL/GenBank/DDBJ whole genome shotgun (WGS) entry which is preliminary data.</text>
</comment>
<sequence>MIHGKPPRQRKKRRTATQTGGDVDGSDVSDDEWHRYINRQRSSARTSAPAEQYVSDGAPDQLQNGPTQTPAAVDVSQSPVNQTPQTPEQPTRQVEPPVEIPQEQVPQERVPEEQGRPSRNRRPPDFLNYGQPGAPTWVQSTQCPYSSYLPPPNLGQPYPQTQTRPWFQPYPPMYDYRLQTPVFYPQFQQHTPDWTMYRPTNVERS</sequence>
<evidence type="ECO:0000313" key="3">
    <source>
        <dbReference type="Proteomes" id="UP000230750"/>
    </source>
</evidence>
<organism evidence="2 3">
    <name type="scientific">Stichopus japonicus</name>
    <name type="common">Sea cucumber</name>
    <dbReference type="NCBI Taxonomy" id="307972"/>
    <lineage>
        <taxon>Eukaryota</taxon>
        <taxon>Metazoa</taxon>
        <taxon>Echinodermata</taxon>
        <taxon>Eleutherozoa</taxon>
        <taxon>Echinozoa</taxon>
        <taxon>Holothuroidea</taxon>
        <taxon>Aspidochirotacea</taxon>
        <taxon>Aspidochirotida</taxon>
        <taxon>Stichopodidae</taxon>
        <taxon>Apostichopus</taxon>
    </lineage>
</organism>
<dbReference type="EMBL" id="MRZV01001806">
    <property type="protein sequence ID" value="PIK35816.1"/>
    <property type="molecule type" value="Genomic_DNA"/>
</dbReference>
<proteinExistence type="predicted"/>
<dbReference type="Proteomes" id="UP000230750">
    <property type="component" value="Unassembled WGS sequence"/>
</dbReference>
<accession>A0A2G8JJ88</accession>
<gene>
    <name evidence="2" type="ORF">BSL78_27354</name>
</gene>
<reference evidence="2 3" key="1">
    <citation type="journal article" date="2017" name="PLoS Biol.">
        <title>The sea cucumber genome provides insights into morphological evolution and visceral regeneration.</title>
        <authorList>
            <person name="Zhang X."/>
            <person name="Sun L."/>
            <person name="Yuan J."/>
            <person name="Sun Y."/>
            <person name="Gao Y."/>
            <person name="Zhang L."/>
            <person name="Li S."/>
            <person name="Dai H."/>
            <person name="Hamel J.F."/>
            <person name="Liu C."/>
            <person name="Yu Y."/>
            <person name="Liu S."/>
            <person name="Lin W."/>
            <person name="Guo K."/>
            <person name="Jin S."/>
            <person name="Xu P."/>
            <person name="Storey K.B."/>
            <person name="Huan P."/>
            <person name="Zhang T."/>
            <person name="Zhou Y."/>
            <person name="Zhang J."/>
            <person name="Lin C."/>
            <person name="Li X."/>
            <person name="Xing L."/>
            <person name="Huo D."/>
            <person name="Sun M."/>
            <person name="Wang L."/>
            <person name="Mercier A."/>
            <person name="Li F."/>
            <person name="Yang H."/>
            <person name="Xiang J."/>
        </authorList>
    </citation>
    <scope>NUCLEOTIDE SEQUENCE [LARGE SCALE GENOMIC DNA]</scope>
    <source>
        <strain evidence="2">Shaxun</strain>
        <tissue evidence="2">Muscle</tissue>
    </source>
</reference>
<name>A0A2G8JJ88_STIJA</name>
<protein>
    <submittedName>
        <fullName evidence="2">Uncharacterized protein</fullName>
    </submittedName>
</protein>
<feature type="compositionally biased region" description="Basic residues" evidence="1">
    <location>
        <begin position="1"/>
        <end position="15"/>
    </location>
</feature>
<keyword evidence="3" id="KW-1185">Reference proteome</keyword>
<evidence type="ECO:0000313" key="2">
    <source>
        <dbReference type="EMBL" id="PIK35816.1"/>
    </source>
</evidence>
<feature type="compositionally biased region" description="Low complexity" evidence="1">
    <location>
        <begin position="79"/>
        <end position="108"/>
    </location>
</feature>
<feature type="compositionally biased region" description="Polar residues" evidence="1">
    <location>
        <begin position="61"/>
        <end position="78"/>
    </location>
</feature>